<name>A0ABD0P7Z8_CIRMR</name>
<evidence type="ECO:0000313" key="1">
    <source>
        <dbReference type="EMBL" id="KAL0169128.1"/>
    </source>
</evidence>
<evidence type="ECO:0000313" key="2">
    <source>
        <dbReference type="Proteomes" id="UP001529510"/>
    </source>
</evidence>
<dbReference type="Proteomes" id="UP001529510">
    <property type="component" value="Unassembled WGS sequence"/>
</dbReference>
<accession>A0ABD0P7Z8</accession>
<comment type="caution">
    <text evidence="1">The sequence shown here is derived from an EMBL/GenBank/DDBJ whole genome shotgun (WGS) entry which is preliminary data.</text>
</comment>
<gene>
    <name evidence="1" type="ORF">M9458_033724</name>
</gene>
<keyword evidence="2" id="KW-1185">Reference proteome</keyword>
<organism evidence="1 2">
    <name type="scientific">Cirrhinus mrigala</name>
    <name type="common">Mrigala</name>
    <dbReference type="NCBI Taxonomy" id="683832"/>
    <lineage>
        <taxon>Eukaryota</taxon>
        <taxon>Metazoa</taxon>
        <taxon>Chordata</taxon>
        <taxon>Craniata</taxon>
        <taxon>Vertebrata</taxon>
        <taxon>Euteleostomi</taxon>
        <taxon>Actinopterygii</taxon>
        <taxon>Neopterygii</taxon>
        <taxon>Teleostei</taxon>
        <taxon>Ostariophysi</taxon>
        <taxon>Cypriniformes</taxon>
        <taxon>Cyprinidae</taxon>
        <taxon>Labeoninae</taxon>
        <taxon>Labeonini</taxon>
        <taxon>Cirrhinus</taxon>
    </lineage>
</organism>
<sequence length="140" mass="15951">SGIYRSPLPDISSQQHEIIHVVKTPSVSNFVVSFPNKRLVYHDRSDQMLNAISVDGLFPITLYTNINFEANSIAYEDDLFMLTNGYALYKQVGQTQVATFNEFAMDCDVIHSQNYGFANLCYFSAFAQPYPVPRQPRKLQ</sequence>
<feature type="non-terminal residue" evidence="1">
    <location>
        <position position="1"/>
    </location>
</feature>
<reference evidence="1 2" key="1">
    <citation type="submission" date="2024-05" db="EMBL/GenBank/DDBJ databases">
        <title>Genome sequencing and assembly of Indian major carp, Cirrhinus mrigala (Hamilton, 1822).</title>
        <authorList>
            <person name="Mohindra V."/>
            <person name="Chowdhury L.M."/>
            <person name="Lal K."/>
            <person name="Jena J.K."/>
        </authorList>
    </citation>
    <scope>NUCLEOTIDE SEQUENCE [LARGE SCALE GENOMIC DNA]</scope>
    <source>
        <strain evidence="1">CM1030</strain>
        <tissue evidence="1">Blood</tissue>
    </source>
</reference>
<dbReference type="AlphaFoldDB" id="A0ABD0P7Z8"/>
<dbReference type="EMBL" id="JAMKFB020000017">
    <property type="protein sequence ID" value="KAL0169128.1"/>
    <property type="molecule type" value="Genomic_DNA"/>
</dbReference>
<proteinExistence type="predicted"/>
<feature type="non-terminal residue" evidence="1">
    <location>
        <position position="140"/>
    </location>
</feature>
<protein>
    <submittedName>
        <fullName evidence="1">Uncharacterized protein</fullName>
    </submittedName>
</protein>